<comment type="caution">
    <text evidence="4">The sequence shown here is derived from an EMBL/GenBank/DDBJ whole genome shotgun (WGS) entry which is preliminary data.</text>
</comment>
<dbReference type="RefSeq" id="WP_263253764.1">
    <property type="nucleotide sequence ID" value="NZ_BAABLT010000006.1"/>
</dbReference>
<dbReference type="EMBL" id="JBHTIW010000008">
    <property type="protein sequence ID" value="MFD0920658.1"/>
    <property type="molecule type" value="Genomic_DNA"/>
</dbReference>
<evidence type="ECO:0000313" key="5">
    <source>
        <dbReference type="Proteomes" id="UP001597018"/>
    </source>
</evidence>
<keyword evidence="5" id="KW-1185">Reference proteome</keyword>
<dbReference type="PANTHER" id="PTHR43080">
    <property type="entry name" value="CBS DOMAIN-CONTAINING PROTEIN CBSX3, MITOCHONDRIAL"/>
    <property type="match status" value="1"/>
</dbReference>
<name>A0ABW3FSJ5_9PSEU</name>
<dbReference type="CDD" id="cd02205">
    <property type="entry name" value="CBS_pair_SF"/>
    <property type="match status" value="1"/>
</dbReference>
<dbReference type="InterPro" id="IPR051257">
    <property type="entry name" value="Diverse_CBS-Domain"/>
</dbReference>
<sequence length="144" mass="14770">MSSKSSGSAHGNAGDLASTPVVAVRPDTEAMVALREMYRREVHHLAVVADDGEVGLVTAADVLYGIAAAMPGEPAAVGALGRFPAPRVDAGQDVVHAARLMIDSRADALLVVEGGQVCGVLTAVDVVRAVAHSARFELGGEVFR</sequence>
<evidence type="ECO:0000256" key="2">
    <source>
        <dbReference type="PROSITE-ProRule" id="PRU00703"/>
    </source>
</evidence>
<dbReference type="PROSITE" id="PS51371">
    <property type="entry name" value="CBS"/>
    <property type="match status" value="2"/>
</dbReference>
<accession>A0ABW3FSJ5</accession>
<keyword evidence="1 2" id="KW-0129">CBS domain</keyword>
<dbReference type="SMART" id="SM00116">
    <property type="entry name" value="CBS"/>
    <property type="match status" value="2"/>
</dbReference>
<evidence type="ECO:0000259" key="3">
    <source>
        <dbReference type="PROSITE" id="PS51371"/>
    </source>
</evidence>
<dbReference type="PANTHER" id="PTHR43080:SF29">
    <property type="entry name" value="OS02G0818000 PROTEIN"/>
    <property type="match status" value="1"/>
</dbReference>
<evidence type="ECO:0000313" key="4">
    <source>
        <dbReference type="EMBL" id="MFD0920658.1"/>
    </source>
</evidence>
<feature type="domain" description="CBS" evidence="3">
    <location>
        <begin position="80"/>
        <end position="138"/>
    </location>
</feature>
<dbReference type="SUPFAM" id="SSF54631">
    <property type="entry name" value="CBS-domain pair"/>
    <property type="match status" value="1"/>
</dbReference>
<protein>
    <submittedName>
        <fullName evidence="4">Cyclic nucleotide-binding/CBS domain-containing protein</fullName>
    </submittedName>
</protein>
<evidence type="ECO:0000256" key="1">
    <source>
        <dbReference type="ARBA" id="ARBA00023122"/>
    </source>
</evidence>
<gene>
    <name evidence="4" type="ORF">ACFQ16_12965</name>
</gene>
<dbReference type="Pfam" id="PF00571">
    <property type="entry name" value="CBS"/>
    <property type="match status" value="2"/>
</dbReference>
<dbReference type="Gene3D" id="3.10.580.10">
    <property type="entry name" value="CBS-domain"/>
    <property type="match status" value="1"/>
</dbReference>
<dbReference type="InterPro" id="IPR046342">
    <property type="entry name" value="CBS_dom_sf"/>
</dbReference>
<proteinExistence type="predicted"/>
<organism evidence="4 5">
    <name type="scientific">Saccharopolyspora rosea</name>
    <dbReference type="NCBI Taxonomy" id="524884"/>
    <lineage>
        <taxon>Bacteria</taxon>
        <taxon>Bacillati</taxon>
        <taxon>Actinomycetota</taxon>
        <taxon>Actinomycetes</taxon>
        <taxon>Pseudonocardiales</taxon>
        <taxon>Pseudonocardiaceae</taxon>
        <taxon>Saccharopolyspora</taxon>
    </lineage>
</organism>
<reference evidence="5" key="1">
    <citation type="journal article" date="2019" name="Int. J. Syst. Evol. Microbiol.">
        <title>The Global Catalogue of Microorganisms (GCM) 10K type strain sequencing project: providing services to taxonomists for standard genome sequencing and annotation.</title>
        <authorList>
            <consortium name="The Broad Institute Genomics Platform"/>
            <consortium name="The Broad Institute Genome Sequencing Center for Infectious Disease"/>
            <person name="Wu L."/>
            <person name="Ma J."/>
        </authorList>
    </citation>
    <scope>NUCLEOTIDE SEQUENCE [LARGE SCALE GENOMIC DNA]</scope>
    <source>
        <strain evidence="5">CCUG 56401</strain>
    </source>
</reference>
<dbReference type="Proteomes" id="UP001597018">
    <property type="component" value="Unassembled WGS sequence"/>
</dbReference>
<feature type="domain" description="CBS" evidence="3">
    <location>
        <begin position="17"/>
        <end position="77"/>
    </location>
</feature>
<dbReference type="InterPro" id="IPR000644">
    <property type="entry name" value="CBS_dom"/>
</dbReference>